<evidence type="ECO:0000256" key="3">
    <source>
        <dbReference type="ARBA" id="ARBA00022692"/>
    </source>
</evidence>
<proteinExistence type="predicted"/>
<name>A0A2K1P4N2_9BACT</name>
<gene>
    <name evidence="7" type="ORF">X929_02175</name>
</gene>
<dbReference type="Proteomes" id="UP000236434">
    <property type="component" value="Unassembled WGS sequence"/>
</dbReference>
<organism evidence="7 8">
    <name type="scientific">Petrotoga olearia DSM 13574</name>
    <dbReference type="NCBI Taxonomy" id="1122955"/>
    <lineage>
        <taxon>Bacteria</taxon>
        <taxon>Thermotogati</taxon>
        <taxon>Thermotogota</taxon>
        <taxon>Thermotogae</taxon>
        <taxon>Petrotogales</taxon>
        <taxon>Petrotogaceae</taxon>
        <taxon>Petrotoga</taxon>
    </lineage>
</organism>
<evidence type="ECO:0000313" key="8">
    <source>
        <dbReference type="Proteomes" id="UP000236434"/>
    </source>
</evidence>
<evidence type="ECO:0000256" key="4">
    <source>
        <dbReference type="ARBA" id="ARBA00022989"/>
    </source>
</evidence>
<comment type="subcellular location">
    <subcellularLocation>
        <location evidence="1">Cell membrane</location>
        <topology evidence="1">Multi-pass membrane protein</topology>
    </subcellularLocation>
</comment>
<keyword evidence="2" id="KW-1003">Cell membrane</keyword>
<evidence type="ECO:0000256" key="6">
    <source>
        <dbReference type="SAM" id="Phobius"/>
    </source>
</evidence>
<keyword evidence="3 6" id="KW-0812">Transmembrane</keyword>
<evidence type="ECO:0008006" key="9">
    <source>
        <dbReference type="Google" id="ProtNLM"/>
    </source>
</evidence>
<evidence type="ECO:0000313" key="7">
    <source>
        <dbReference type="EMBL" id="PNR97732.1"/>
    </source>
</evidence>
<comment type="caution">
    <text evidence="7">The sequence shown here is derived from an EMBL/GenBank/DDBJ whole genome shotgun (WGS) entry which is preliminary data.</text>
</comment>
<evidence type="ECO:0000256" key="1">
    <source>
        <dbReference type="ARBA" id="ARBA00004651"/>
    </source>
</evidence>
<dbReference type="AlphaFoldDB" id="A0A2K1P4N2"/>
<accession>A0A2K1P4N2</accession>
<feature type="transmembrane region" description="Helical" evidence="6">
    <location>
        <begin position="60"/>
        <end position="89"/>
    </location>
</feature>
<dbReference type="EMBL" id="AZRL01000004">
    <property type="protein sequence ID" value="PNR97732.1"/>
    <property type="molecule type" value="Genomic_DNA"/>
</dbReference>
<keyword evidence="4 6" id="KW-1133">Transmembrane helix</keyword>
<evidence type="ECO:0000256" key="5">
    <source>
        <dbReference type="ARBA" id="ARBA00023136"/>
    </source>
</evidence>
<dbReference type="InterPro" id="IPR005598">
    <property type="entry name" value="ATP_synth_I"/>
</dbReference>
<feature type="transmembrane region" description="Helical" evidence="6">
    <location>
        <begin position="12"/>
        <end position="39"/>
    </location>
</feature>
<reference evidence="7 8" key="1">
    <citation type="submission" date="2013-12" db="EMBL/GenBank/DDBJ databases">
        <title>Comparative genomics of Petrotoga isolates.</title>
        <authorList>
            <person name="Nesbo C.L."/>
            <person name="Charchuk R."/>
            <person name="Chow K."/>
        </authorList>
    </citation>
    <scope>NUCLEOTIDE SEQUENCE [LARGE SCALE GENOMIC DNA]</scope>
    <source>
        <strain evidence="7 8">DSM 13574</strain>
    </source>
</reference>
<dbReference type="Pfam" id="PF03899">
    <property type="entry name" value="ATP-synt_I"/>
    <property type="match status" value="1"/>
</dbReference>
<evidence type="ECO:0000256" key="2">
    <source>
        <dbReference type="ARBA" id="ARBA00022475"/>
    </source>
</evidence>
<keyword evidence="5 6" id="KW-0472">Membrane</keyword>
<protein>
    <recommendedName>
        <fullName evidence="9">ATP synthase subunit I</fullName>
    </recommendedName>
</protein>
<sequence length="100" mass="11053">MKTMAIILVETFVLSLFFSLEALWVLWGGIGAVIGFYSLAEEIKKMTVGSKPKKILPGFFMRYLLYGVILGIAAVNSAYALLLAFVGLINLKIVPFLSYK</sequence>